<dbReference type="Pfam" id="PF00501">
    <property type="entry name" value="AMP-binding"/>
    <property type="match status" value="1"/>
</dbReference>
<keyword evidence="4" id="KW-1185">Reference proteome</keyword>
<dbReference type="EMBL" id="CAICTM010001708">
    <property type="protein sequence ID" value="CAB9525674.1"/>
    <property type="molecule type" value="Genomic_DNA"/>
</dbReference>
<evidence type="ECO:0000256" key="1">
    <source>
        <dbReference type="SAM" id="Phobius"/>
    </source>
</evidence>
<name>A0A9N8EV69_9STRA</name>
<dbReference type="InterPro" id="IPR020845">
    <property type="entry name" value="AMP-binding_CS"/>
</dbReference>
<feature type="transmembrane region" description="Helical" evidence="1">
    <location>
        <begin position="1197"/>
        <end position="1214"/>
    </location>
</feature>
<feature type="transmembrane region" description="Helical" evidence="1">
    <location>
        <begin position="1362"/>
        <end position="1387"/>
    </location>
</feature>
<protein>
    <submittedName>
        <fullName evidence="3">7a-methyl-1,5-dioxo-octahydro-1H-inden-4-yl</fullName>
    </submittedName>
</protein>
<keyword evidence="1" id="KW-0472">Membrane</keyword>
<dbReference type="PROSITE" id="PS00455">
    <property type="entry name" value="AMP_BINDING"/>
    <property type="match status" value="1"/>
</dbReference>
<keyword evidence="1" id="KW-1133">Transmembrane helix</keyword>
<dbReference type="PANTHER" id="PTHR22754:SF32">
    <property type="entry name" value="DISCO-INTERACTING PROTEIN 2"/>
    <property type="match status" value="1"/>
</dbReference>
<feature type="transmembrane region" description="Helical" evidence="1">
    <location>
        <begin position="1546"/>
        <end position="1566"/>
    </location>
</feature>
<organism evidence="3 4">
    <name type="scientific">Seminavis robusta</name>
    <dbReference type="NCBI Taxonomy" id="568900"/>
    <lineage>
        <taxon>Eukaryota</taxon>
        <taxon>Sar</taxon>
        <taxon>Stramenopiles</taxon>
        <taxon>Ochrophyta</taxon>
        <taxon>Bacillariophyta</taxon>
        <taxon>Bacillariophyceae</taxon>
        <taxon>Bacillariophycidae</taxon>
        <taxon>Naviculales</taxon>
        <taxon>Naviculaceae</taxon>
        <taxon>Seminavis</taxon>
    </lineage>
</organism>
<proteinExistence type="predicted"/>
<dbReference type="Gene3D" id="3.40.50.12780">
    <property type="entry name" value="N-terminal domain of ligase-like"/>
    <property type="match status" value="1"/>
</dbReference>
<evidence type="ECO:0000259" key="2">
    <source>
        <dbReference type="Pfam" id="PF00501"/>
    </source>
</evidence>
<dbReference type="Proteomes" id="UP001153069">
    <property type="component" value="Unassembled WGS sequence"/>
</dbReference>
<feature type="transmembrane region" description="Helical" evidence="1">
    <location>
        <begin position="1326"/>
        <end position="1350"/>
    </location>
</feature>
<dbReference type="InterPro" id="IPR011004">
    <property type="entry name" value="Trimer_LpxA-like_sf"/>
</dbReference>
<comment type="caution">
    <text evidence="3">The sequence shown here is derived from an EMBL/GenBank/DDBJ whole genome shotgun (WGS) entry which is preliminary data.</text>
</comment>
<evidence type="ECO:0000313" key="3">
    <source>
        <dbReference type="EMBL" id="CAB9525674.1"/>
    </source>
</evidence>
<dbReference type="InterPro" id="IPR045851">
    <property type="entry name" value="AMP-bd_C_sf"/>
</dbReference>
<dbReference type="SUPFAM" id="SSF56801">
    <property type="entry name" value="Acetyl-CoA synthetase-like"/>
    <property type="match status" value="1"/>
</dbReference>
<dbReference type="InterPro" id="IPR036188">
    <property type="entry name" value="FAD/NAD-bd_sf"/>
</dbReference>
<reference evidence="3" key="1">
    <citation type="submission" date="2020-06" db="EMBL/GenBank/DDBJ databases">
        <authorList>
            <consortium name="Plant Systems Biology data submission"/>
        </authorList>
    </citation>
    <scope>NUCLEOTIDE SEQUENCE</scope>
    <source>
        <strain evidence="3">D6</strain>
    </source>
</reference>
<dbReference type="InterPro" id="IPR042099">
    <property type="entry name" value="ANL_N_sf"/>
</dbReference>
<dbReference type="Gene3D" id="2.160.10.10">
    <property type="entry name" value="Hexapeptide repeat proteins"/>
    <property type="match status" value="1"/>
</dbReference>
<sequence length="1752" mass="194200">MIFSSILEALNLHATATPDKVVFTWVNKKCEEQNKMTFKQLEDQSNAVAARLLKLGCKKGDRVMIAYPFGLEFLAGMFGAMKIGLKTDMPKFRGFAKDAGAKYALTTKAFATAMTAASVLYKTGVKWIGTDTLPIKKGNPNKPKGYETYNGEPEEVCFIQYTSGSTGRPKGVMISHRSLAENCIAISAMSGTNASNVDTTVGALWVPQYHDMGLVAGFMTTLYAGSSLVMASPLDFVVNPLLWSDMVETYKATLTCAPNFAYALLLKRLQQANRTADWSCVRRAMFGGEPAQSHVLAAVAKTLSIKPEHIYNIYGMAESVVFLTGGPANPDFEELVSCGVVDSPTIKLRIVQDGIEVLDGQVGTIWAQSPRVTAGYYGQPKLTTSNFANSLPGYDGMWLDTGDLGKILDGQLYVTGRVKDVIIINGKNYYPTDVELSIDETFGGVIRPGRTTAFQLGDASVGITVEGRKGFDKSENEDLAVQIANHVSQFHGLFASEVVVLKLGVTPKTTSGKLKRSEIRQTTIAGDWKEACVLLHYQRNEFVDPLAKGQRSSFLGISFAMNGVASREFYLNEDTGHEMIRESVSVAVVGVFGHERNPAFGMFLGSAWPNLMALARELDVDPVPMATAQEVRDVVGMGTGMIPEANPAEILRFLAEMNLVYKSGTGQSETIGQYMARNGFDHHFVVSYFLGRMISFFAGNSIQQYLDYPLDLIAWYVAAMVISPADEVLFRMRNKEYMAAFERRLLSLGVEFKLGCSPIIIGRDKGVSILTGVGDDDILRFDKLVLAVPPNAALQVLGEHCSDYEGVLVDFECPLETVVYHTDPKWALPSKINGVFANIPDCGASLPSLDDTIPITSSLPSDTDNKTPIYATHAYSTFNELEFASPIETMTFTHTKVTCKAILLRKSLLRHQGRHSTYFAGGWTCGLMLHEDALVSGIQVANTILHELGGMSHAILKRTIAHGAFGGDSDEGGEEDELPGMQPESFTTRFAKTTTCIFGSDLDFSKTWTENGITSLKSAELRNKVEEGLLVVLPANFEQLYPTPKALSAFLATSKGESFPKQDLDNCPDFLWKSPRSNLSKVQLGVIQALGSTFILLLVFASFIPSYFLASWAIDQSSSAAEEKLHKLAFWVLLPQVLPLFFLSLSVVVVLCKLCVIGKYLPRHFELLSWDYVWWWFVDRLMEVWESLVGKFILETRYIWIFYWLLGANLAWSAKIESYIREFDLVIVGDNATIGHPLKCRKFSHSKNENPSITFRPVVVGKNSSVSGMVSPGAKIGNDSKVEKLSVVEEGAIVPDGVLARGNPACHGGSFKPQERSYCEDSVLDVFKFVWIIFEAYHFFSLSYLVHFTLNQILPSWRYATVLHWFLLFPTSSCLAFGTSIVLKWLLIGKRDPSDEYEGSLWWRATNWACDFHFSAAAWPLTAFIGHSKLWMIILSLHGLDVDIESVMNISSHTQFTPSKVDYVKIRKSFVPNIYLDLSKQANSKIEIINSSVGYYVNLHAGVKIMQSMIPPRSTVSESIYDLNTADHAWKPNLKDLLFSEFAQQLMNVIFFAALIPTYELGLLVATKSSSFVVLSFGLIVAFVLQLFLWLVMTRAVECALLSLPPYSRIQQSLYGVYINNVWFFRVQNWLVYLLYGTPMFATYARMMGSEVDGDLWYFGSTLYEYGKLHFHGCTIVDSAHVMAHYVDMKGLTINDTYISGILHPGCYASAGAVVTGSENGPWKLFLRKDDAQRSRKPSHSTMDDLEMLGSS</sequence>
<dbReference type="SUPFAM" id="SSF51161">
    <property type="entry name" value="Trimeric LpxA-like enzymes"/>
    <property type="match status" value="1"/>
</dbReference>
<dbReference type="Gene3D" id="3.30.300.30">
    <property type="match status" value="1"/>
</dbReference>
<feature type="transmembrane region" description="Helical" evidence="1">
    <location>
        <begin position="1572"/>
        <end position="1593"/>
    </location>
</feature>
<dbReference type="OrthoDB" id="199633at2759"/>
<feature type="transmembrane region" description="Helical" evidence="1">
    <location>
        <begin position="1128"/>
        <end position="1151"/>
    </location>
</feature>
<feature type="transmembrane region" description="Helical" evidence="1">
    <location>
        <begin position="1084"/>
        <end position="1108"/>
    </location>
</feature>
<dbReference type="SUPFAM" id="SSF51905">
    <property type="entry name" value="FAD/NAD(P)-binding domain"/>
    <property type="match status" value="1"/>
</dbReference>
<gene>
    <name evidence="3" type="ORF">SEMRO_1710_G292750.1</name>
</gene>
<feature type="domain" description="AMP-dependent synthetase/ligase" evidence="2">
    <location>
        <begin position="13"/>
        <end position="377"/>
    </location>
</feature>
<accession>A0A9N8EV69</accession>
<dbReference type="InterPro" id="IPR000873">
    <property type="entry name" value="AMP-dep_synth/lig_dom"/>
</dbReference>
<keyword evidence="1" id="KW-0812">Transmembrane</keyword>
<dbReference type="PANTHER" id="PTHR22754">
    <property type="entry name" value="DISCO-INTERACTING PROTEIN 2 DIP2 -RELATED"/>
    <property type="match status" value="1"/>
</dbReference>
<evidence type="ECO:0000313" key="4">
    <source>
        <dbReference type="Proteomes" id="UP001153069"/>
    </source>
</evidence>